<protein>
    <submittedName>
        <fullName evidence="12">Octopamine receptor beta-1R</fullName>
    </submittedName>
</protein>
<proteinExistence type="predicted"/>
<evidence type="ECO:0000313" key="13">
    <source>
        <dbReference type="Proteomes" id="UP001249851"/>
    </source>
</evidence>
<keyword evidence="5" id="KW-0297">G-protein coupled receptor</keyword>
<dbReference type="InterPro" id="IPR000276">
    <property type="entry name" value="GPCR_Rhodpsn"/>
</dbReference>
<feature type="transmembrane region" description="Helical" evidence="10">
    <location>
        <begin position="49"/>
        <end position="72"/>
    </location>
</feature>
<evidence type="ECO:0000256" key="1">
    <source>
        <dbReference type="ARBA" id="ARBA00004651"/>
    </source>
</evidence>
<gene>
    <name evidence="12" type="ORF">P5673_007417</name>
</gene>
<accession>A0AAD9QW34</accession>
<comment type="subcellular location">
    <subcellularLocation>
        <location evidence="1">Cell membrane</location>
        <topology evidence="1">Multi-pass membrane protein</topology>
    </subcellularLocation>
</comment>
<name>A0AAD9QW34_ACRCE</name>
<dbReference type="AlphaFoldDB" id="A0AAD9QW34"/>
<dbReference type="PANTHER" id="PTHR24246:SF27">
    <property type="entry name" value="ADENOSINE RECEPTOR, ISOFORM A"/>
    <property type="match status" value="1"/>
</dbReference>
<dbReference type="PROSITE" id="PS50262">
    <property type="entry name" value="G_PROTEIN_RECEP_F1_2"/>
    <property type="match status" value="1"/>
</dbReference>
<dbReference type="GO" id="GO:0005886">
    <property type="term" value="C:plasma membrane"/>
    <property type="evidence" value="ECO:0007669"/>
    <property type="project" value="UniProtKB-SubCell"/>
</dbReference>
<keyword evidence="6 10" id="KW-0472">Membrane</keyword>
<dbReference type="PRINTS" id="PR00237">
    <property type="entry name" value="GPCRRHODOPSN"/>
</dbReference>
<keyword evidence="8" id="KW-0325">Glycoprotein</keyword>
<evidence type="ECO:0000256" key="7">
    <source>
        <dbReference type="ARBA" id="ARBA00023170"/>
    </source>
</evidence>
<dbReference type="InterPro" id="IPR017452">
    <property type="entry name" value="GPCR_Rhodpsn_7TM"/>
</dbReference>
<reference evidence="12" key="1">
    <citation type="journal article" date="2023" name="G3 (Bethesda)">
        <title>Whole genome assembly and annotation of the endangered Caribbean coral Acropora cervicornis.</title>
        <authorList>
            <person name="Selwyn J.D."/>
            <person name="Vollmer S.V."/>
        </authorList>
    </citation>
    <scope>NUCLEOTIDE SEQUENCE</scope>
    <source>
        <strain evidence="12">K2</strain>
    </source>
</reference>
<dbReference type="Proteomes" id="UP001249851">
    <property type="component" value="Unassembled WGS sequence"/>
</dbReference>
<keyword evidence="2" id="KW-1003">Cell membrane</keyword>
<dbReference type="Pfam" id="PF00001">
    <property type="entry name" value="7tm_1"/>
    <property type="match status" value="1"/>
</dbReference>
<sequence>MILALVKDCSKKRRLSQLFKDINLSGAQEVELQKMDTKKIVSASSLANYVWTVCFTVKAFFAVSGNLVTIIIFQKKQLRRRPHFLLISLAVADLLVGLLSIPLNIAANYVQNGSPCFLALVRGADMLPGFASIFTLTVIALERMHAIGWPFRHRVLKMQSCVIAIVAPWILAFIVTLCTNLSHLVNKSFVALLLTFLIGTVVVTCMAYLVLWKKAGSQILRRNEVHETRDLRLGKTIAIITVAFLVTWLPFQILILTLSFCNSCLVSPATMNSTKLLHYANSIVNIVIYPARNEEYRAALCQMFSSLWNRSWRSQKTATGSNFRNSTLFAVRKPSDTQRNFDHFHENTRL</sequence>
<dbReference type="EMBL" id="JARQWQ010000012">
    <property type="protein sequence ID" value="KAK2568388.1"/>
    <property type="molecule type" value="Genomic_DNA"/>
</dbReference>
<evidence type="ECO:0000256" key="3">
    <source>
        <dbReference type="ARBA" id="ARBA00022692"/>
    </source>
</evidence>
<evidence type="ECO:0000256" key="10">
    <source>
        <dbReference type="SAM" id="Phobius"/>
    </source>
</evidence>
<evidence type="ECO:0000259" key="11">
    <source>
        <dbReference type="PROSITE" id="PS50262"/>
    </source>
</evidence>
<evidence type="ECO:0000256" key="8">
    <source>
        <dbReference type="ARBA" id="ARBA00023180"/>
    </source>
</evidence>
<feature type="transmembrane region" description="Helical" evidence="10">
    <location>
        <begin position="189"/>
        <end position="212"/>
    </location>
</feature>
<dbReference type="GO" id="GO:0004930">
    <property type="term" value="F:G protein-coupled receptor activity"/>
    <property type="evidence" value="ECO:0007669"/>
    <property type="project" value="UniProtKB-KW"/>
</dbReference>
<keyword evidence="9" id="KW-0807">Transducer</keyword>
<evidence type="ECO:0000256" key="5">
    <source>
        <dbReference type="ARBA" id="ARBA00023040"/>
    </source>
</evidence>
<organism evidence="12 13">
    <name type="scientific">Acropora cervicornis</name>
    <name type="common">Staghorn coral</name>
    <dbReference type="NCBI Taxonomy" id="6130"/>
    <lineage>
        <taxon>Eukaryota</taxon>
        <taxon>Metazoa</taxon>
        <taxon>Cnidaria</taxon>
        <taxon>Anthozoa</taxon>
        <taxon>Hexacorallia</taxon>
        <taxon>Scleractinia</taxon>
        <taxon>Astrocoeniina</taxon>
        <taxon>Acroporidae</taxon>
        <taxon>Acropora</taxon>
    </lineage>
</organism>
<evidence type="ECO:0000313" key="12">
    <source>
        <dbReference type="EMBL" id="KAK2568388.1"/>
    </source>
</evidence>
<keyword evidence="7 12" id="KW-0675">Receptor</keyword>
<dbReference type="Gene3D" id="1.20.1070.10">
    <property type="entry name" value="Rhodopsin 7-helix transmembrane proteins"/>
    <property type="match status" value="1"/>
</dbReference>
<dbReference type="PANTHER" id="PTHR24246">
    <property type="entry name" value="OLFACTORY RECEPTOR AND ADENOSINE RECEPTOR"/>
    <property type="match status" value="1"/>
</dbReference>
<evidence type="ECO:0000256" key="6">
    <source>
        <dbReference type="ARBA" id="ARBA00023136"/>
    </source>
</evidence>
<evidence type="ECO:0000256" key="9">
    <source>
        <dbReference type="ARBA" id="ARBA00023224"/>
    </source>
</evidence>
<feature type="transmembrane region" description="Helical" evidence="10">
    <location>
        <begin position="84"/>
        <end position="105"/>
    </location>
</feature>
<keyword evidence="13" id="KW-1185">Reference proteome</keyword>
<keyword evidence="3 10" id="KW-0812">Transmembrane</keyword>
<evidence type="ECO:0000256" key="2">
    <source>
        <dbReference type="ARBA" id="ARBA00022475"/>
    </source>
</evidence>
<evidence type="ECO:0000256" key="4">
    <source>
        <dbReference type="ARBA" id="ARBA00022989"/>
    </source>
</evidence>
<comment type="caution">
    <text evidence="12">The sequence shown here is derived from an EMBL/GenBank/DDBJ whole genome shotgun (WGS) entry which is preliminary data.</text>
</comment>
<feature type="transmembrane region" description="Helical" evidence="10">
    <location>
        <begin position="117"/>
        <end position="141"/>
    </location>
</feature>
<dbReference type="SUPFAM" id="SSF81321">
    <property type="entry name" value="Family A G protein-coupled receptor-like"/>
    <property type="match status" value="1"/>
</dbReference>
<dbReference type="SMART" id="SM01381">
    <property type="entry name" value="7TM_GPCR_Srsx"/>
    <property type="match status" value="1"/>
</dbReference>
<feature type="domain" description="G-protein coupled receptors family 1 profile" evidence="11">
    <location>
        <begin position="65"/>
        <end position="289"/>
    </location>
</feature>
<reference evidence="12" key="2">
    <citation type="journal article" date="2023" name="Science">
        <title>Genomic signatures of disease resistance in endangered staghorn corals.</title>
        <authorList>
            <person name="Vollmer S.V."/>
            <person name="Selwyn J.D."/>
            <person name="Despard B.A."/>
            <person name="Roesel C.L."/>
        </authorList>
    </citation>
    <scope>NUCLEOTIDE SEQUENCE</scope>
    <source>
        <strain evidence="12">K2</strain>
    </source>
</reference>
<keyword evidence="4 10" id="KW-1133">Transmembrane helix</keyword>
<feature type="transmembrane region" description="Helical" evidence="10">
    <location>
        <begin position="162"/>
        <end position="183"/>
    </location>
</feature>
<feature type="transmembrane region" description="Helical" evidence="10">
    <location>
        <begin position="233"/>
        <end position="260"/>
    </location>
</feature>